<dbReference type="PROSITE" id="PS50089">
    <property type="entry name" value="ZF_RING_2"/>
    <property type="match status" value="1"/>
</dbReference>
<accession>A0A4Y2BA29</accession>
<reference evidence="5 6" key="1">
    <citation type="journal article" date="2019" name="Sci. Rep.">
        <title>Orb-weaving spider Araneus ventricosus genome elucidates the spidroin gene catalogue.</title>
        <authorList>
            <person name="Kono N."/>
            <person name="Nakamura H."/>
            <person name="Ohtoshi R."/>
            <person name="Moran D.A.P."/>
            <person name="Shinohara A."/>
            <person name="Yoshida Y."/>
            <person name="Fujiwara M."/>
            <person name="Mori M."/>
            <person name="Tomita M."/>
            <person name="Arakawa K."/>
        </authorList>
    </citation>
    <scope>NUCLEOTIDE SEQUENCE [LARGE SCALE GENOMIC DNA]</scope>
</reference>
<protein>
    <recommendedName>
        <fullName evidence="4">RING-type domain-containing protein</fullName>
    </recommendedName>
</protein>
<comment type="caution">
    <text evidence="5">The sequence shown here is derived from an EMBL/GenBank/DDBJ whole genome shotgun (WGS) entry which is preliminary data.</text>
</comment>
<keyword evidence="2" id="KW-0862">Zinc</keyword>
<evidence type="ECO:0000313" key="5">
    <source>
        <dbReference type="EMBL" id="GBL88627.1"/>
    </source>
</evidence>
<dbReference type="EMBL" id="BGPR01234782">
    <property type="protein sequence ID" value="GBL88627.1"/>
    <property type="molecule type" value="Genomic_DNA"/>
</dbReference>
<evidence type="ECO:0000256" key="3">
    <source>
        <dbReference type="PROSITE-ProRule" id="PRU00175"/>
    </source>
</evidence>
<keyword evidence="1 3" id="KW-0479">Metal-binding</keyword>
<dbReference type="AlphaFoldDB" id="A0A4Y2BA29"/>
<dbReference type="PANTHER" id="PTHR17550">
    <property type="entry name" value="E3 UBIQUITIN-PROTEIN LIGASE TTC3"/>
    <property type="match status" value="1"/>
</dbReference>
<dbReference type="InterPro" id="IPR013083">
    <property type="entry name" value="Znf_RING/FYVE/PHD"/>
</dbReference>
<gene>
    <name evidence="5" type="ORF">AVEN_249573_1</name>
</gene>
<dbReference type="SMART" id="SM00184">
    <property type="entry name" value="RING"/>
    <property type="match status" value="1"/>
</dbReference>
<evidence type="ECO:0000313" key="6">
    <source>
        <dbReference type="Proteomes" id="UP000499080"/>
    </source>
</evidence>
<dbReference type="Gene3D" id="3.30.40.10">
    <property type="entry name" value="Zinc/RING finger domain, C3HC4 (zinc finger)"/>
    <property type="match status" value="1"/>
</dbReference>
<dbReference type="OrthoDB" id="8118048at2759"/>
<sequence>MEFCRSIYRYFVPEKVVPDKKEPLPEMCLLCHDEMKQKNIFRPECGHPFHNTCIKSWILETRLEICPYCNQELGFLSYLLQTWCLKCKINKTWDLFCVDCEKKLLKIIKDMKEYHEDPKTEEEFIKEIDKLQNGFK</sequence>
<evidence type="ECO:0000259" key="4">
    <source>
        <dbReference type="PROSITE" id="PS50089"/>
    </source>
</evidence>
<name>A0A4Y2BA29_ARAVE</name>
<evidence type="ECO:0000256" key="1">
    <source>
        <dbReference type="ARBA" id="ARBA00022771"/>
    </source>
</evidence>
<dbReference type="PANTHER" id="PTHR17550:SF4">
    <property type="entry name" value="E3 UBIQUITIN-PROTEIN LIGASE TTC3"/>
    <property type="match status" value="1"/>
</dbReference>
<feature type="domain" description="RING-type" evidence="4">
    <location>
        <begin position="28"/>
        <end position="70"/>
    </location>
</feature>
<keyword evidence="1 3" id="KW-0863">Zinc-finger</keyword>
<dbReference type="Proteomes" id="UP000499080">
    <property type="component" value="Unassembled WGS sequence"/>
</dbReference>
<evidence type="ECO:0000256" key="2">
    <source>
        <dbReference type="ARBA" id="ARBA00022833"/>
    </source>
</evidence>
<dbReference type="SUPFAM" id="SSF57850">
    <property type="entry name" value="RING/U-box"/>
    <property type="match status" value="1"/>
</dbReference>
<dbReference type="Pfam" id="PF13639">
    <property type="entry name" value="zf-RING_2"/>
    <property type="match status" value="1"/>
</dbReference>
<keyword evidence="6" id="KW-1185">Reference proteome</keyword>
<dbReference type="GO" id="GO:0008270">
    <property type="term" value="F:zinc ion binding"/>
    <property type="evidence" value="ECO:0007669"/>
    <property type="project" value="UniProtKB-KW"/>
</dbReference>
<organism evidence="5 6">
    <name type="scientific">Araneus ventricosus</name>
    <name type="common">Orbweaver spider</name>
    <name type="synonym">Epeira ventricosa</name>
    <dbReference type="NCBI Taxonomy" id="182803"/>
    <lineage>
        <taxon>Eukaryota</taxon>
        <taxon>Metazoa</taxon>
        <taxon>Ecdysozoa</taxon>
        <taxon>Arthropoda</taxon>
        <taxon>Chelicerata</taxon>
        <taxon>Arachnida</taxon>
        <taxon>Araneae</taxon>
        <taxon>Araneomorphae</taxon>
        <taxon>Entelegynae</taxon>
        <taxon>Araneoidea</taxon>
        <taxon>Araneidae</taxon>
        <taxon>Araneus</taxon>
    </lineage>
</organism>
<proteinExistence type="predicted"/>
<dbReference type="InterPro" id="IPR001841">
    <property type="entry name" value="Znf_RING"/>
</dbReference>